<name>A0ABR1VLU2_9PEZI</name>
<evidence type="ECO:0000313" key="2">
    <source>
        <dbReference type="Proteomes" id="UP001446871"/>
    </source>
</evidence>
<dbReference type="Gene3D" id="3.50.30.40">
    <property type="entry name" value="Ribonuclease E inhibitor RraA/RraA-like"/>
    <property type="match status" value="1"/>
</dbReference>
<dbReference type="Pfam" id="PF03737">
    <property type="entry name" value="RraA-like"/>
    <property type="match status" value="1"/>
</dbReference>
<proteinExistence type="predicted"/>
<sequence>MAAPMSQQDIIKALHDYTTCDVSDALCKLKYRNGGFLPGLTMWSPQRQDGPTKIVGPAYTVKYVPLDDPAPKHPTHYIDSVPAGAVLFVSAPAGTPNAVYGGLMSTRARALGAVGSVIDGRFRDVQEQRALGYPVFARDVGTAPPAPLLKVAGVNVPVQLQQKDGEAEGEGMLLTVRPGDYLIGEVNGVVVLPAEVAEQALPLMKKQVEADEQMAEAIQGAWGLVRLVRSSGHEVRNRTRRDEGECWKQGLGHISDNVRGKGREEAVA</sequence>
<dbReference type="InterPro" id="IPR036704">
    <property type="entry name" value="RraA/RraA-like_sf"/>
</dbReference>
<evidence type="ECO:0008006" key="3">
    <source>
        <dbReference type="Google" id="ProtNLM"/>
    </source>
</evidence>
<protein>
    <recommendedName>
        <fullName evidence="3">Oxaloacetate decarboxylase</fullName>
    </recommendedName>
</protein>
<dbReference type="PANTHER" id="PTHR33254:SF28">
    <property type="entry name" value="4-HYDROXY-4-METHYL-2-OXOGLUTARATE ALDOLASE"/>
    <property type="match status" value="1"/>
</dbReference>
<dbReference type="PANTHER" id="PTHR33254">
    <property type="entry name" value="4-HYDROXY-4-METHYL-2-OXOGLUTARATE ALDOLASE 3-RELATED"/>
    <property type="match status" value="1"/>
</dbReference>
<organism evidence="1 2">
    <name type="scientific">Apiospora saccharicola</name>
    <dbReference type="NCBI Taxonomy" id="335842"/>
    <lineage>
        <taxon>Eukaryota</taxon>
        <taxon>Fungi</taxon>
        <taxon>Dikarya</taxon>
        <taxon>Ascomycota</taxon>
        <taxon>Pezizomycotina</taxon>
        <taxon>Sordariomycetes</taxon>
        <taxon>Xylariomycetidae</taxon>
        <taxon>Amphisphaeriales</taxon>
        <taxon>Apiosporaceae</taxon>
        <taxon>Apiospora</taxon>
    </lineage>
</organism>
<gene>
    <name evidence="1" type="ORF">PG996_005559</name>
</gene>
<keyword evidence="2" id="KW-1185">Reference proteome</keyword>
<dbReference type="CDD" id="cd16841">
    <property type="entry name" value="RraA_family"/>
    <property type="match status" value="1"/>
</dbReference>
<dbReference type="InterPro" id="IPR005493">
    <property type="entry name" value="RraA/RraA-like"/>
</dbReference>
<evidence type="ECO:0000313" key="1">
    <source>
        <dbReference type="EMBL" id="KAK8072211.1"/>
    </source>
</evidence>
<comment type="caution">
    <text evidence="1">The sequence shown here is derived from an EMBL/GenBank/DDBJ whole genome shotgun (WGS) entry which is preliminary data.</text>
</comment>
<dbReference type="EMBL" id="JAQQWM010000003">
    <property type="protein sequence ID" value="KAK8072211.1"/>
    <property type="molecule type" value="Genomic_DNA"/>
</dbReference>
<reference evidence="1 2" key="1">
    <citation type="submission" date="2023-01" db="EMBL/GenBank/DDBJ databases">
        <title>Analysis of 21 Apiospora genomes using comparative genomics revels a genus with tremendous synthesis potential of carbohydrate active enzymes and secondary metabolites.</title>
        <authorList>
            <person name="Sorensen T."/>
        </authorList>
    </citation>
    <scope>NUCLEOTIDE SEQUENCE [LARGE SCALE GENOMIC DNA]</scope>
    <source>
        <strain evidence="1 2">CBS 83171</strain>
    </source>
</reference>
<accession>A0ABR1VLU2</accession>
<dbReference type="Proteomes" id="UP001446871">
    <property type="component" value="Unassembled WGS sequence"/>
</dbReference>
<dbReference type="SUPFAM" id="SSF89562">
    <property type="entry name" value="RraA-like"/>
    <property type="match status" value="1"/>
</dbReference>